<dbReference type="CDD" id="cd06257">
    <property type="entry name" value="DnaJ"/>
    <property type="match status" value="1"/>
</dbReference>
<feature type="signal peptide" evidence="6">
    <location>
        <begin position="1"/>
        <end position="25"/>
    </location>
</feature>
<dbReference type="InterPro" id="IPR051948">
    <property type="entry name" value="Hsp70_co-chaperone_J-domain"/>
</dbReference>
<proteinExistence type="predicted"/>
<dbReference type="InterPro" id="IPR001623">
    <property type="entry name" value="DnaJ_domain"/>
</dbReference>
<accession>A0ABN8MU23</accession>
<dbReference type="Proteomes" id="UP001159405">
    <property type="component" value="Unassembled WGS sequence"/>
</dbReference>
<dbReference type="PROSITE" id="PS50076">
    <property type="entry name" value="DNAJ_2"/>
    <property type="match status" value="1"/>
</dbReference>
<dbReference type="EMBL" id="CALNXK010000004">
    <property type="protein sequence ID" value="CAH3035938.1"/>
    <property type="molecule type" value="Genomic_DNA"/>
</dbReference>
<evidence type="ECO:0000256" key="5">
    <source>
        <dbReference type="ARBA" id="ARBA00046365"/>
    </source>
</evidence>
<comment type="subunit">
    <text evidence="5">Interacts with HSPA5/BiP; interaction is direct. Interacts with ERN1/IRE1 (via the luminal region). Interacts with DERL1.</text>
</comment>
<evidence type="ECO:0000259" key="7">
    <source>
        <dbReference type="PROSITE" id="PS50076"/>
    </source>
</evidence>
<dbReference type="SUPFAM" id="SSF46565">
    <property type="entry name" value="Chaperone J-domain"/>
    <property type="match status" value="1"/>
</dbReference>
<keyword evidence="9" id="KW-1185">Reference proteome</keyword>
<name>A0ABN8MU23_9CNID</name>
<dbReference type="PANTHER" id="PTHR44360">
    <property type="entry name" value="DNAJ HOMOLOG SUBFAMILY B MEMBER 9"/>
    <property type="match status" value="1"/>
</dbReference>
<keyword evidence="6" id="KW-0732">Signal</keyword>
<dbReference type="SMART" id="SM00271">
    <property type="entry name" value="DnaJ"/>
    <property type="match status" value="1"/>
</dbReference>
<reference evidence="8 9" key="1">
    <citation type="submission" date="2022-05" db="EMBL/GenBank/DDBJ databases">
        <authorList>
            <consortium name="Genoscope - CEA"/>
            <person name="William W."/>
        </authorList>
    </citation>
    <scope>NUCLEOTIDE SEQUENCE [LARGE SCALE GENOMIC DNA]</scope>
</reference>
<dbReference type="InterPro" id="IPR036869">
    <property type="entry name" value="J_dom_sf"/>
</dbReference>
<evidence type="ECO:0000256" key="3">
    <source>
        <dbReference type="ARBA" id="ARBA00041533"/>
    </source>
</evidence>
<dbReference type="PANTHER" id="PTHR44360:SF1">
    <property type="entry name" value="DNAJ HOMOLOG SUBFAMILY B MEMBER 9"/>
    <property type="match status" value="1"/>
</dbReference>
<dbReference type="PRINTS" id="PR00625">
    <property type="entry name" value="JDOMAIN"/>
</dbReference>
<evidence type="ECO:0000256" key="2">
    <source>
        <dbReference type="ARBA" id="ARBA00040158"/>
    </source>
</evidence>
<feature type="chain" id="PRO_5046335636" description="DnaJ homolog subfamily B member 9" evidence="6">
    <location>
        <begin position="26"/>
        <end position="228"/>
    </location>
</feature>
<evidence type="ECO:0000256" key="6">
    <source>
        <dbReference type="SAM" id="SignalP"/>
    </source>
</evidence>
<comment type="function">
    <text evidence="4">Co-chaperone for Hsp70 protein HSPA5/BiP that acts as a key repressor of the ERN1/IRE1-mediated unfolded protein response (UPR). J domain-containing co-chaperones stimulate the ATPase activity of Hsp70 proteins and are required for efficient substrate recognition by Hsp70 proteins. In the unstressed endoplasmic reticulum, interacts with the luminal region of ERN1/IRE1 and selectively recruits HSPA5/BiP: HSPA5/BiP disrupts the dimerization of the active ERN1/IRE1 luminal region, thereby inactivating ERN1/IRE1. Also involved in endoplasmic reticulum-associated degradation (ERAD) of misfolded proteins. Required for survival of B-cell progenitors and normal antibody production.</text>
</comment>
<comment type="caution">
    <text evidence="8">The sequence shown here is derived from an EMBL/GenBank/DDBJ whole genome shotgun (WGS) entry which is preliminary data.</text>
</comment>
<organism evidence="8 9">
    <name type="scientific">Porites lobata</name>
    <dbReference type="NCBI Taxonomy" id="104759"/>
    <lineage>
        <taxon>Eukaryota</taxon>
        <taxon>Metazoa</taxon>
        <taxon>Cnidaria</taxon>
        <taxon>Anthozoa</taxon>
        <taxon>Hexacorallia</taxon>
        <taxon>Scleractinia</taxon>
        <taxon>Fungiina</taxon>
        <taxon>Poritidae</taxon>
        <taxon>Porites</taxon>
    </lineage>
</organism>
<evidence type="ECO:0000313" key="9">
    <source>
        <dbReference type="Proteomes" id="UP001159405"/>
    </source>
</evidence>
<evidence type="ECO:0000256" key="4">
    <source>
        <dbReference type="ARBA" id="ARBA00045428"/>
    </source>
</evidence>
<keyword evidence="1" id="KW-0143">Chaperone</keyword>
<protein>
    <recommendedName>
        <fullName evidence="2">DnaJ homolog subfamily B member 9</fullName>
    </recommendedName>
    <alternativeName>
        <fullName evidence="3">Endoplasmic reticulum DNA J domain-containing protein 4</fullName>
    </alternativeName>
</protein>
<gene>
    <name evidence="8" type="ORF">PLOB_00031258</name>
</gene>
<dbReference type="Pfam" id="PF00226">
    <property type="entry name" value="DnaJ"/>
    <property type="match status" value="1"/>
</dbReference>
<dbReference type="InterPro" id="IPR018253">
    <property type="entry name" value="DnaJ_domain_CS"/>
</dbReference>
<evidence type="ECO:0000313" key="8">
    <source>
        <dbReference type="EMBL" id="CAH3035938.1"/>
    </source>
</evidence>
<dbReference type="Gene3D" id="1.10.287.110">
    <property type="entry name" value="DnaJ domain"/>
    <property type="match status" value="1"/>
</dbReference>
<sequence>MNCDNLMLLVTATFSILASLDLALAKDYYKILGVPRDASDRQIKKAFRKLAVKYHPDKNKQKDAEAKFREIAEAYEVLSDEKKRRQYDQFGSEGMNDDGFNFHSQGFRSFDDIFKDFDFGSGNGHGKEWKFSFGGGGGGFDDFFDDDDEEEDDDFFGGFKFGGFGDSFFSDGSFHTTSHREDVFTNDDGERMHRNVRHTAFRESSGGRTCRTVTRKVGNMVTTFTECT</sequence>
<feature type="domain" description="J" evidence="7">
    <location>
        <begin position="27"/>
        <end position="91"/>
    </location>
</feature>
<evidence type="ECO:0000256" key="1">
    <source>
        <dbReference type="ARBA" id="ARBA00023186"/>
    </source>
</evidence>
<dbReference type="PROSITE" id="PS00636">
    <property type="entry name" value="DNAJ_1"/>
    <property type="match status" value="1"/>
</dbReference>